<keyword evidence="1" id="KW-0472">Membrane</keyword>
<keyword evidence="1" id="KW-0812">Transmembrane</keyword>
<feature type="transmembrane region" description="Helical" evidence="1">
    <location>
        <begin position="91"/>
        <end position="111"/>
    </location>
</feature>
<proteinExistence type="predicted"/>
<keyword evidence="1" id="KW-1133">Transmembrane helix</keyword>
<sequence length="279" mass="32129">MKTSELIEKNNELRKLLNPENEQFYSDFLVYTRLKAFQQDEFKIETILLEILNDILDAQDEGISAAQYFGKNPKQVADDLLHVEPMSWREIIKLIALVVGNFLAFAFLPAMVNPRASLDVGQFLLMAGYLIVVIVIGIKYLATILYQAKQKITNKYGQWLLQILVFIVVGLPILGLFYVKTPWRFVFAGWPSMVVIGLVLLALTIWYVFFTNKETRLVYLPIYLFEIVNGGLGLLMRFNGIEKLVFDTKNGRLILGGGLFVLLMLFWVVIYFQNRKIKK</sequence>
<dbReference type="Proteomes" id="UP000789707">
    <property type="component" value="Unassembled WGS sequence"/>
</dbReference>
<name>A0ABM8Z468_9LACO</name>
<keyword evidence="3" id="KW-1185">Reference proteome</keyword>
<dbReference type="EMBL" id="CAKKNS010000001">
    <property type="protein sequence ID" value="CAH0416187.1"/>
    <property type="molecule type" value="Genomic_DNA"/>
</dbReference>
<feature type="transmembrane region" description="Helical" evidence="1">
    <location>
        <begin position="185"/>
        <end position="210"/>
    </location>
</feature>
<evidence type="ECO:0008006" key="4">
    <source>
        <dbReference type="Google" id="ProtNLM"/>
    </source>
</evidence>
<feature type="transmembrane region" description="Helical" evidence="1">
    <location>
        <begin position="159"/>
        <end position="179"/>
    </location>
</feature>
<feature type="transmembrane region" description="Helical" evidence="1">
    <location>
        <begin position="217"/>
        <end position="238"/>
    </location>
</feature>
<comment type="caution">
    <text evidence="2">The sequence shown here is derived from an EMBL/GenBank/DDBJ whole genome shotgun (WGS) entry which is preliminary data.</text>
</comment>
<accession>A0ABM8Z468</accession>
<dbReference type="SUPFAM" id="SSF158560">
    <property type="entry name" value="BH3980-like"/>
    <property type="match status" value="1"/>
</dbReference>
<dbReference type="PANTHER" id="PTHR41307:SF1">
    <property type="entry name" value="MEMBRANE PROTEIN"/>
    <property type="match status" value="1"/>
</dbReference>
<evidence type="ECO:0000256" key="1">
    <source>
        <dbReference type="SAM" id="Phobius"/>
    </source>
</evidence>
<evidence type="ECO:0000313" key="2">
    <source>
        <dbReference type="EMBL" id="CAH0416187.1"/>
    </source>
</evidence>
<feature type="transmembrane region" description="Helical" evidence="1">
    <location>
        <begin position="123"/>
        <end position="147"/>
    </location>
</feature>
<reference evidence="2 3" key="1">
    <citation type="submission" date="2021-11" db="EMBL/GenBank/DDBJ databases">
        <authorList>
            <person name="Depoorter E."/>
        </authorList>
    </citation>
    <scope>NUCLEOTIDE SEQUENCE [LARGE SCALE GENOMIC DNA]</scope>
    <source>
        <strain evidence="2 3">LMG 24289</strain>
    </source>
</reference>
<organism evidence="2 3">
    <name type="scientific">Periweissella fabaria</name>
    <dbReference type="NCBI Taxonomy" id="546157"/>
    <lineage>
        <taxon>Bacteria</taxon>
        <taxon>Bacillati</taxon>
        <taxon>Bacillota</taxon>
        <taxon>Bacilli</taxon>
        <taxon>Lactobacillales</taxon>
        <taxon>Lactobacillaceae</taxon>
        <taxon>Periweissella</taxon>
    </lineage>
</organism>
<feature type="transmembrane region" description="Helical" evidence="1">
    <location>
        <begin position="253"/>
        <end position="272"/>
    </location>
</feature>
<gene>
    <name evidence="2" type="ORF">WFA24289_00486</name>
</gene>
<dbReference type="RefSeq" id="WP_230096247.1">
    <property type="nucleotide sequence ID" value="NZ_CAKKNS010000001.1"/>
</dbReference>
<protein>
    <recommendedName>
        <fullName evidence="4">DUF1129 family protein</fullName>
    </recommendedName>
</protein>
<evidence type="ECO:0000313" key="3">
    <source>
        <dbReference type="Proteomes" id="UP000789707"/>
    </source>
</evidence>
<dbReference type="PANTHER" id="PTHR41307">
    <property type="entry name" value="MEMBRANE PROTEIN-RELATED"/>
    <property type="match status" value="1"/>
</dbReference>